<dbReference type="AlphaFoldDB" id="A0AAV4AKG1"/>
<evidence type="ECO:0000256" key="5">
    <source>
        <dbReference type="ARBA" id="ARBA00022723"/>
    </source>
</evidence>
<dbReference type="InterPro" id="IPR011943">
    <property type="entry name" value="HAD-SF_hydro_IIID"/>
</dbReference>
<evidence type="ECO:0000313" key="17">
    <source>
        <dbReference type="Proteomes" id="UP000735302"/>
    </source>
</evidence>
<gene>
    <name evidence="16" type="ORF">PoB_003428300</name>
</gene>
<comment type="subcellular location">
    <subcellularLocation>
        <location evidence="2">Nucleus</location>
    </subcellularLocation>
</comment>
<dbReference type="InterPro" id="IPR000626">
    <property type="entry name" value="Ubiquitin-like_dom"/>
</dbReference>
<evidence type="ECO:0000256" key="3">
    <source>
        <dbReference type="ARBA" id="ARBA00013081"/>
    </source>
</evidence>
<feature type="domain" description="FCP1 homology" evidence="15">
    <location>
        <begin position="136"/>
        <end position="296"/>
    </location>
</feature>
<keyword evidence="9" id="KW-0539">Nucleus</keyword>
<dbReference type="Gene3D" id="3.40.50.1000">
    <property type="entry name" value="HAD superfamily/HAD-like"/>
    <property type="match status" value="1"/>
</dbReference>
<comment type="catalytic activity">
    <reaction evidence="11">
        <text>O-phospho-L-seryl-[protein] + H2O = L-seryl-[protein] + phosphate</text>
        <dbReference type="Rhea" id="RHEA:20629"/>
        <dbReference type="Rhea" id="RHEA-COMP:9863"/>
        <dbReference type="Rhea" id="RHEA-COMP:11604"/>
        <dbReference type="ChEBI" id="CHEBI:15377"/>
        <dbReference type="ChEBI" id="CHEBI:29999"/>
        <dbReference type="ChEBI" id="CHEBI:43474"/>
        <dbReference type="ChEBI" id="CHEBI:83421"/>
        <dbReference type="EC" id="3.1.3.16"/>
    </reaction>
</comment>
<protein>
    <recommendedName>
        <fullName evidence="4">Ubiquitin-like domain-containing CTD phosphatase 1</fullName>
        <ecNumber evidence="3">3.1.3.16</ecNumber>
    </recommendedName>
    <alternativeName>
        <fullName evidence="10">Nuclear proteasome inhibitor UBLCP1</fullName>
    </alternativeName>
</protein>
<evidence type="ECO:0000256" key="2">
    <source>
        <dbReference type="ARBA" id="ARBA00004123"/>
    </source>
</evidence>
<dbReference type="GO" id="GO:0004722">
    <property type="term" value="F:protein serine/threonine phosphatase activity"/>
    <property type="evidence" value="ECO:0007669"/>
    <property type="project" value="UniProtKB-EC"/>
</dbReference>
<feature type="domain" description="Ubiquitin-like" evidence="14">
    <location>
        <begin position="6"/>
        <end position="78"/>
    </location>
</feature>
<evidence type="ECO:0000256" key="4">
    <source>
        <dbReference type="ARBA" id="ARBA00014187"/>
    </source>
</evidence>
<keyword evidence="8" id="KW-0904">Protein phosphatase</keyword>
<dbReference type="NCBIfam" id="TIGR02245">
    <property type="entry name" value="HAD_IIID1"/>
    <property type="match status" value="1"/>
</dbReference>
<dbReference type="PANTHER" id="PTHR48493:SF1">
    <property type="entry name" value="UBIQUITIN-LIKE DOMAIN-CONTAINING CTD PHOSPHATASE 1"/>
    <property type="match status" value="1"/>
</dbReference>
<dbReference type="Proteomes" id="UP000735302">
    <property type="component" value="Unassembled WGS sequence"/>
</dbReference>
<dbReference type="PROSITE" id="PS50053">
    <property type="entry name" value="UBIQUITIN_2"/>
    <property type="match status" value="1"/>
</dbReference>
<keyword evidence="5" id="KW-0479">Metal-binding</keyword>
<evidence type="ECO:0000256" key="8">
    <source>
        <dbReference type="ARBA" id="ARBA00022912"/>
    </source>
</evidence>
<dbReference type="SUPFAM" id="SSF56784">
    <property type="entry name" value="HAD-like"/>
    <property type="match status" value="1"/>
</dbReference>
<evidence type="ECO:0000256" key="7">
    <source>
        <dbReference type="ARBA" id="ARBA00022842"/>
    </source>
</evidence>
<keyword evidence="6" id="KW-0378">Hydrolase</keyword>
<evidence type="ECO:0000256" key="10">
    <source>
        <dbReference type="ARBA" id="ARBA00032039"/>
    </source>
</evidence>
<organism evidence="16 17">
    <name type="scientific">Plakobranchus ocellatus</name>
    <dbReference type="NCBI Taxonomy" id="259542"/>
    <lineage>
        <taxon>Eukaryota</taxon>
        <taxon>Metazoa</taxon>
        <taxon>Spiralia</taxon>
        <taxon>Lophotrochozoa</taxon>
        <taxon>Mollusca</taxon>
        <taxon>Gastropoda</taxon>
        <taxon>Heterobranchia</taxon>
        <taxon>Euthyneura</taxon>
        <taxon>Panpulmonata</taxon>
        <taxon>Sacoglossa</taxon>
        <taxon>Placobranchoidea</taxon>
        <taxon>Plakobranchidae</taxon>
        <taxon>Plakobranchus</taxon>
    </lineage>
</organism>
<keyword evidence="17" id="KW-1185">Reference proteome</keyword>
<dbReference type="PROSITE" id="PS50969">
    <property type="entry name" value="FCP1"/>
    <property type="match status" value="1"/>
</dbReference>
<evidence type="ECO:0000256" key="13">
    <source>
        <dbReference type="SAM" id="MobiDB-lite"/>
    </source>
</evidence>
<name>A0AAV4AKG1_9GAST</name>
<evidence type="ECO:0000259" key="14">
    <source>
        <dbReference type="PROSITE" id="PS50053"/>
    </source>
</evidence>
<dbReference type="GO" id="GO:0046872">
    <property type="term" value="F:metal ion binding"/>
    <property type="evidence" value="ECO:0007669"/>
    <property type="project" value="UniProtKB-KW"/>
</dbReference>
<evidence type="ECO:0000256" key="11">
    <source>
        <dbReference type="ARBA" id="ARBA00047761"/>
    </source>
</evidence>
<dbReference type="InterPro" id="IPR004274">
    <property type="entry name" value="FCP1_dom"/>
</dbReference>
<comment type="cofactor">
    <cofactor evidence="1">
        <name>Mg(2+)</name>
        <dbReference type="ChEBI" id="CHEBI:18420"/>
    </cofactor>
</comment>
<evidence type="ECO:0000259" key="15">
    <source>
        <dbReference type="PROSITE" id="PS50969"/>
    </source>
</evidence>
<dbReference type="Gene3D" id="3.10.20.90">
    <property type="entry name" value="Phosphatidylinositol 3-kinase Catalytic Subunit, Chain A, domain 1"/>
    <property type="match status" value="1"/>
</dbReference>
<comment type="caution">
    <text evidence="16">The sequence shown here is derived from an EMBL/GenBank/DDBJ whole genome shotgun (WGS) entry which is preliminary data.</text>
</comment>
<dbReference type="PANTHER" id="PTHR48493">
    <property type="entry name" value="UBIQUITIN-LIKE DOMAIN-CONTAINING CTD PHOSPHATASE 1"/>
    <property type="match status" value="1"/>
</dbReference>
<dbReference type="InterPro" id="IPR036412">
    <property type="entry name" value="HAD-like_sf"/>
</dbReference>
<proteinExistence type="predicted"/>
<evidence type="ECO:0000313" key="16">
    <source>
        <dbReference type="EMBL" id="GFO07778.1"/>
    </source>
</evidence>
<dbReference type="SUPFAM" id="SSF54236">
    <property type="entry name" value="Ubiquitin-like"/>
    <property type="match status" value="1"/>
</dbReference>
<dbReference type="SMART" id="SM00213">
    <property type="entry name" value="UBQ"/>
    <property type="match status" value="1"/>
</dbReference>
<dbReference type="EMBL" id="BLXT01003909">
    <property type="protein sequence ID" value="GFO07778.1"/>
    <property type="molecule type" value="Genomic_DNA"/>
</dbReference>
<dbReference type="GO" id="GO:0090364">
    <property type="term" value="P:regulation of proteasome assembly"/>
    <property type="evidence" value="ECO:0007669"/>
    <property type="project" value="InterPro"/>
</dbReference>
<feature type="region of interest" description="Disordered" evidence="13">
    <location>
        <begin position="315"/>
        <end position="334"/>
    </location>
</feature>
<dbReference type="InterPro" id="IPR051658">
    <property type="entry name" value="UBLCP1"/>
</dbReference>
<dbReference type="InterPro" id="IPR023214">
    <property type="entry name" value="HAD_sf"/>
</dbReference>
<keyword evidence="7" id="KW-0460">Magnesium</keyword>
<accession>A0AAV4AKG1</accession>
<evidence type="ECO:0000256" key="9">
    <source>
        <dbReference type="ARBA" id="ARBA00023242"/>
    </source>
</evidence>
<evidence type="ECO:0000256" key="12">
    <source>
        <dbReference type="ARBA" id="ARBA00048336"/>
    </source>
</evidence>
<evidence type="ECO:0000256" key="1">
    <source>
        <dbReference type="ARBA" id="ARBA00001946"/>
    </source>
</evidence>
<dbReference type="SMART" id="SM00577">
    <property type="entry name" value="CPDc"/>
    <property type="match status" value="1"/>
</dbReference>
<evidence type="ECO:0000256" key="6">
    <source>
        <dbReference type="ARBA" id="ARBA00022801"/>
    </source>
</evidence>
<dbReference type="EC" id="3.1.3.16" evidence="3"/>
<sequence>MDEKVGDLTVKHGKDDYAISGLLLTNTVKDLKDAIYAKTYVHPSRQKLLGLKIKLSDLTDETPLSALQLRPSMKIMLMGTKEEQIVKVSETPKDLPEVINDFDIEEEEVAIENREEFLAKIERRVKTYKINTLNDCRPGKKLLVLDIDYTLFDHRSTAEQAYELMRPYLHEFLTDAYKNYDIVIWSATGMKWIETKLKLLGVSDHPDYKICFYLDADAMISVHTPKYGVIEVKPLGVIWGKYEQWNEKNTIMFDDIRRNFIMNPNCGLRIKAFRDSRVNRFTDTELLKLSEYLNAITDVDDFTVLDHRNWRDYRKKPTHKSLKRKEPDSDQAGS</sequence>
<dbReference type="InterPro" id="IPR029071">
    <property type="entry name" value="Ubiquitin-like_domsf"/>
</dbReference>
<dbReference type="GO" id="GO:0005634">
    <property type="term" value="C:nucleus"/>
    <property type="evidence" value="ECO:0007669"/>
    <property type="project" value="UniProtKB-SubCell"/>
</dbReference>
<dbReference type="Pfam" id="PF03031">
    <property type="entry name" value="NIF"/>
    <property type="match status" value="1"/>
</dbReference>
<reference evidence="16 17" key="1">
    <citation type="journal article" date="2021" name="Elife">
        <title>Chloroplast acquisition without the gene transfer in kleptoplastic sea slugs, Plakobranchus ocellatus.</title>
        <authorList>
            <person name="Maeda T."/>
            <person name="Takahashi S."/>
            <person name="Yoshida T."/>
            <person name="Shimamura S."/>
            <person name="Takaki Y."/>
            <person name="Nagai Y."/>
            <person name="Toyoda A."/>
            <person name="Suzuki Y."/>
            <person name="Arimoto A."/>
            <person name="Ishii H."/>
            <person name="Satoh N."/>
            <person name="Nishiyama T."/>
            <person name="Hasebe M."/>
            <person name="Maruyama T."/>
            <person name="Minagawa J."/>
            <person name="Obokata J."/>
            <person name="Shigenobu S."/>
        </authorList>
    </citation>
    <scope>NUCLEOTIDE SEQUENCE [LARGE SCALE GENOMIC DNA]</scope>
</reference>
<comment type="catalytic activity">
    <reaction evidence="12">
        <text>O-phospho-L-threonyl-[protein] + H2O = L-threonyl-[protein] + phosphate</text>
        <dbReference type="Rhea" id="RHEA:47004"/>
        <dbReference type="Rhea" id="RHEA-COMP:11060"/>
        <dbReference type="Rhea" id="RHEA-COMP:11605"/>
        <dbReference type="ChEBI" id="CHEBI:15377"/>
        <dbReference type="ChEBI" id="CHEBI:30013"/>
        <dbReference type="ChEBI" id="CHEBI:43474"/>
        <dbReference type="ChEBI" id="CHEBI:61977"/>
        <dbReference type="EC" id="3.1.3.16"/>
    </reaction>
</comment>